<organism evidence="3 4">
    <name type="scientific">Sphingopyxis macrogoltabida</name>
    <name type="common">Sphingomonas macrogoltabidus</name>
    <dbReference type="NCBI Taxonomy" id="33050"/>
    <lineage>
        <taxon>Bacteria</taxon>
        <taxon>Pseudomonadati</taxon>
        <taxon>Pseudomonadota</taxon>
        <taxon>Alphaproteobacteria</taxon>
        <taxon>Sphingomonadales</taxon>
        <taxon>Sphingomonadaceae</taxon>
        <taxon>Sphingopyxis</taxon>
    </lineage>
</organism>
<comment type="similarity">
    <text evidence="1 2">Belongs to the cytochrome P450 family.</text>
</comment>
<reference evidence="3 4" key="1">
    <citation type="submission" date="2017-08" db="EMBL/GenBank/DDBJ databases">
        <title>Infants hospitalized years apart are colonized by the same room-sourced microbial strains.</title>
        <authorList>
            <person name="Brooks B."/>
            <person name="Olm M.R."/>
            <person name="Firek B.A."/>
            <person name="Baker R."/>
            <person name="Thomas B.C."/>
            <person name="Morowitz M.J."/>
            <person name="Banfield J.F."/>
        </authorList>
    </citation>
    <scope>NUCLEOTIDE SEQUENCE [LARGE SCALE GENOMIC DNA]</scope>
    <source>
        <strain evidence="3">S2_005_003_R2_47</strain>
    </source>
</reference>
<keyword evidence="2" id="KW-0560">Oxidoreductase</keyword>
<dbReference type="Pfam" id="PF00067">
    <property type="entry name" value="p450"/>
    <property type="match status" value="1"/>
</dbReference>
<dbReference type="AlphaFoldDB" id="A0A2W5L013"/>
<dbReference type="GO" id="GO:0005506">
    <property type="term" value="F:iron ion binding"/>
    <property type="evidence" value="ECO:0007669"/>
    <property type="project" value="InterPro"/>
</dbReference>
<proteinExistence type="inferred from homology"/>
<dbReference type="GO" id="GO:0004497">
    <property type="term" value="F:monooxygenase activity"/>
    <property type="evidence" value="ECO:0007669"/>
    <property type="project" value="UniProtKB-KW"/>
</dbReference>
<dbReference type="SUPFAM" id="SSF48264">
    <property type="entry name" value="Cytochrome P450"/>
    <property type="match status" value="1"/>
</dbReference>
<protein>
    <submittedName>
        <fullName evidence="3">Cytochrome P450</fullName>
    </submittedName>
</protein>
<dbReference type="InterPro" id="IPR036396">
    <property type="entry name" value="Cyt_P450_sf"/>
</dbReference>
<comment type="caution">
    <text evidence="3">The sequence shown here is derived from an EMBL/GenBank/DDBJ whole genome shotgun (WGS) entry which is preliminary data.</text>
</comment>
<evidence type="ECO:0000256" key="1">
    <source>
        <dbReference type="ARBA" id="ARBA00010617"/>
    </source>
</evidence>
<accession>A0A2W5L013</accession>
<dbReference type="EMBL" id="QFPJ01000013">
    <property type="protein sequence ID" value="PZQ22651.1"/>
    <property type="molecule type" value="Genomic_DNA"/>
</dbReference>
<dbReference type="Proteomes" id="UP000248597">
    <property type="component" value="Unassembled WGS sequence"/>
</dbReference>
<dbReference type="Gene3D" id="1.10.630.10">
    <property type="entry name" value="Cytochrome P450"/>
    <property type="match status" value="1"/>
</dbReference>
<dbReference type="PROSITE" id="PS00086">
    <property type="entry name" value="CYTOCHROME_P450"/>
    <property type="match status" value="1"/>
</dbReference>
<dbReference type="PANTHER" id="PTHR46696:SF1">
    <property type="entry name" value="CYTOCHROME P450 YJIB-RELATED"/>
    <property type="match status" value="1"/>
</dbReference>
<keyword evidence="2" id="KW-0408">Iron</keyword>
<evidence type="ECO:0000313" key="4">
    <source>
        <dbReference type="Proteomes" id="UP000248597"/>
    </source>
</evidence>
<gene>
    <name evidence="3" type="ORF">DI569_07955</name>
</gene>
<dbReference type="GO" id="GO:0020037">
    <property type="term" value="F:heme binding"/>
    <property type="evidence" value="ECO:0007669"/>
    <property type="project" value="InterPro"/>
</dbReference>
<dbReference type="InterPro" id="IPR001128">
    <property type="entry name" value="Cyt_P450"/>
</dbReference>
<evidence type="ECO:0000313" key="3">
    <source>
        <dbReference type="EMBL" id="PZQ22651.1"/>
    </source>
</evidence>
<sequence>MSATHPVSAAPAHPVYRVDLFQPDALRNPFPHYRAIRDLGAAVRMEIPDVYAIGRFKDVQAALRHPEILVSGQGVGFNDISNAPMANPPTIRSDGARHRKLRGVLSKPLMPAALKERREMLKAMIATRIDDIIGGETVDAITTIAQHLPLQAVSYLVGLPETDRQQMLRWASASFNSTGPYSTRDTDDPELAADLETAISVKQYFLSVDRDHLRPGSWAAALFDAVDAGKLEKPEAHAAISGLVLPSLDTTIYAKGNLLYNLARHPDQWAALKADPSLISSAVLEGVRYSAVVRWFSRVAVADYEQGDVHVPAGGRVMLLYGSANRDERHYPDPGRFDVTRNPVDQLGWGTGPHMCAGMHLARLEMEVMLEALLERVERLEVDEPKLGTNRGLYGFDSLPMRLI</sequence>
<keyword evidence="2" id="KW-0479">Metal-binding</keyword>
<evidence type="ECO:0000256" key="2">
    <source>
        <dbReference type="RuleBase" id="RU000461"/>
    </source>
</evidence>
<dbReference type="PANTHER" id="PTHR46696">
    <property type="entry name" value="P450, PUTATIVE (EUROFUNG)-RELATED"/>
    <property type="match status" value="1"/>
</dbReference>
<dbReference type="InterPro" id="IPR017972">
    <property type="entry name" value="Cyt_P450_CS"/>
</dbReference>
<name>A0A2W5L013_SPHMC</name>
<keyword evidence="2" id="KW-0503">Monooxygenase</keyword>
<keyword evidence="2" id="KW-0349">Heme</keyword>
<dbReference type="GO" id="GO:0016705">
    <property type="term" value="F:oxidoreductase activity, acting on paired donors, with incorporation or reduction of molecular oxygen"/>
    <property type="evidence" value="ECO:0007669"/>
    <property type="project" value="InterPro"/>
</dbReference>